<feature type="region of interest" description="Disordered" evidence="1">
    <location>
        <begin position="1"/>
        <end position="31"/>
    </location>
</feature>
<evidence type="ECO:0000313" key="2">
    <source>
        <dbReference type="EMBL" id="TNV71963.1"/>
    </source>
</evidence>
<reference evidence="2" key="1">
    <citation type="submission" date="2019-06" db="EMBL/GenBank/DDBJ databases">
        <authorList>
            <person name="Zheng W."/>
        </authorList>
    </citation>
    <scope>NUCLEOTIDE SEQUENCE</scope>
    <source>
        <strain evidence="2">QDHG01</strain>
    </source>
</reference>
<name>A0A8J8NBL2_HALGN</name>
<dbReference type="Proteomes" id="UP000785679">
    <property type="component" value="Unassembled WGS sequence"/>
</dbReference>
<sequence>MFTGESKGAPISPREGTVKDRGSTNIPAEGKANVLREKLFGRATGDDEIKYPIRFSDEEQMGPLRKTIESHTDVSEKIHEGIGMVKQKLHEAVGNVERKEQVK</sequence>
<dbReference type="EMBL" id="RRYP01025330">
    <property type="protein sequence ID" value="TNV71963.1"/>
    <property type="molecule type" value="Genomic_DNA"/>
</dbReference>
<gene>
    <name evidence="2" type="ORF">FGO68_gene12761</name>
</gene>
<evidence type="ECO:0000313" key="3">
    <source>
        <dbReference type="Proteomes" id="UP000785679"/>
    </source>
</evidence>
<proteinExistence type="predicted"/>
<dbReference type="AlphaFoldDB" id="A0A8J8NBL2"/>
<accession>A0A8J8NBL2</accession>
<evidence type="ECO:0000256" key="1">
    <source>
        <dbReference type="SAM" id="MobiDB-lite"/>
    </source>
</evidence>
<organism evidence="2 3">
    <name type="scientific">Halteria grandinella</name>
    <dbReference type="NCBI Taxonomy" id="5974"/>
    <lineage>
        <taxon>Eukaryota</taxon>
        <taxon>Sar</taxon>
        <taxon>Alveolata</taxon>
        <taxon>Ciliophora</taxon>
        <taxon>Intramacronucleata</taxon>
        <taxon>Spirotrichea</taxon>
        <taxon>Stichotrichia</taxon>
        <taxon>Sporadotrichida</taxon>
        <taxon>Halteriidae</taxon>
        <taxon>Halteria</taxon>
    </lineage>
</organism>
<keyword evidence="3" id="KW-1185">Reference proteome</keyword>
<comment type="caution">
    <text evidence="2">The sequence shown here is derived from an EMBL/GenBank/DDBJ whole genome shotgun (WGS) entry which is preliminary data.</text>
</comment>
<protein>
    <submittedName>
        <fullName evidence="2">Uncharacterized protein</fullName>
    </submittedName>
</protein>